<organism evidence="5 6">
    <name type="scientific">Kitasatospora kifunensis</name>
    <name type="common">Streptomyces kifunensis</name>
    <dbReference type="NCBI Taxonomy" id="58351"/>
    <lineage>
        <taxon>Bacteria</taxon>
        <taxon>Bacillati</taxon>
        <taxon>Actinomycetota</taxon>
        <taxon>Actinomycetes</taxon>
        <taxon>Kitasatosporales</taxon>
        <taxon>Streptomycetaceae</taxon>
        <taxon>Kitasatospora</taxon>
    </lineage>
</organism>
<dbReference type="CDD" id="cd02612">
    <property type="entry name" value="HAD_PGPPase"/>
    <property type="match status" value="1"/>
</dbReference>
<evidence type="ECO:0000256" key="4">
    <source>
        <dbReference type="ARBA" id="ARBA00022842"/>
    </source>
</evidence>
<dbReference type="RefSeq" id="WP_184936522.1">
    <property type="nucleotide sequence ID" value="NZ_JACHJV010000001.1"/>
</dbReference>
<accession>A0A7W7VVP5</accession>
<keyword evidence="6" id="KW-1185">Reference proteome</keyword>
<dbReference type="PANTHER" id="PTHR43344:SF13">
    <property type="entry name" value="PHOSPHATASE RV3661-RELATED"/>
    <property type="match status" value="1"/>
</dbReference>
<dbReference type="Proteomes" id="UP000540506">
    <property type="component" value="Unassembled WGS sequence"/>
</dbReference>
<evidence type="ECO:0000256" key="3">
    <source>
        <dbReference type="ARBA" id="ARBA00022801"/>
    </source>
</evidence>
<dbReference type="NCBIfam" id="TIGR01488">
    <property type="entry name" value="HAD-SF-IB"/>
    <property type="match status" value="1"/>
</dbReference>
<dbReference type="InterPro" id="IPR023214">
    <property type="entry name" value="HAD_sf"/>
</dbReference>
<dbReference type="AlphaFoldDB" id="A0A7W7VVP5"/>
<dbReference type="GO" id="GO:0016787">
    <property type="term" value="F:hydrolase activity"/>
    <property type="evidence" value="ECO:0007669"/>
    <property type="project" value="UniProtKB-KW"/>
</dbReference>
<dbReference type="Gene3D" id="1.20.1440.100">
    <property type="entry name" value="SG protein - dephosphorylation function"/>
    <property type="match status" value="1"/>
</dbReference>
<comment type="similarity">
    <text evidence="1">Belongs to the HAD-like hydrolase superfamily. SerB family.</text>
</comment>
<dbReference type="InterPro" id="IPR006385">
    <property type="entry name" value="HAD_hydro_SerB1"/>
</dbReference>
<evidence type="ECO:0000256" key="1">
    <source>
        <dbReference type="ARBA" id="ARBA00009184"/>
    </source>
</evidence>
<dbReference type="SUPFAM" id="SSF56784">
    <property type="entry name" value="HAD-like"/>
    <property type="match status" value="1"/>
</dbReference>
<comment type="caution">
    <text evidence="5">The sequence shown here is derived from an EMBL/GenBank/DDBJ whole genome shotgun (WGS) entry which is preliminary data.</text>
</comment>
<gene>
    <name evidence="5" type="ORF">FHR34_003590</name>
</gene>
<dbReference type="InterPro" id="IPR036412">
    <property type="entry name" value="HAD-like_sf"/>
</dbReference>
<sequence>MPQLSGAAAFFDVDETLVTAKTMFSFLEFHLAATGHPPQLYRQARADLQQLAARGTAREDVNRAYYRLYAGASVAELTRQGEQWFERQLADPDFFHPPGVQALRHHLAAGDQVVLVSGSFFPCLDPIAHHLGAHEALGTPQLIANGHLTGEVSHPMIGPAKATSARTWAHTHGLDPTHCSAYGDHATDLDLLRAVGHPVVVGTDPLLLAEIASSGGSQLAGVSR</sequence>
<dbReference type="NCBIfam" id="TIGR01490">
    <property type="entry name" value="HAD-SF-IB-hyp1"/>
    <property type="match status" value="1"/>
</dbReference>
<keyword evidence="4" id="KW-0460">Magnesium</keyword>
<dbReference type="InterPro" id="IPR050582">
    <property type="entry name" value="HAD-like_SerB"/>
</dbReference>
<dbReference type="PANTHER" id="PTHR43344">
    <property type="entry name" value="PHOSPHOSERINE PHOSPHATASE"/>
    <property type="match status" value="1"/>
</dbReference>
<evidence type="ECO:0000313" key="6">
    <source>
        <dbReference type="Proteomes" id="UP000540506"/>
    </source>
</evidence>
<dbReference type="EMBL" id="JACHJV010000001">
    <property type="protein sequence ID" value="MBB4924597.1"/>
    <property type="molecule type" value="Genomic_DNA"/>
</dbReference>
<dbReference type="GO" id="GO:0046872">
    <property type="term" value="F:metal ion binding"/>
    <property type="evidence" value="ECO:0007669"/>
    <property type="project" value="UniProtKB-KW"/>
</dbReference>
<dbReference type="Pfam" id="PF12710">
    <property type="entry name" value="HAD"/>
    <property type="match status" value="1"/>
</dbReference>
<proteinExistence type="inferred from homology"/>
<name>A0A7W7VVP5_KITKI</name>
<protein>
    <submittedName>
        <fullName evidence="5">HAD superfamily hydrolase (TIGR01490 family)</fullName>
    </submittedName>
</protein>
<keyword evidence="3 5" id="KW-0378">Hydrolase</keyword>
<reference evidence="5 6" key="1">
    <citation type="submission" date="2020-08" db="EMBL/GenBank/DDBJ databases">
        <title>Sequencing the genomes of 1000 actinobacteria strains.</title>
        <authorList>
            <person name="Klenk H.-P."/>
        </authorList>
    </citation>
    <scope>NUCLEOTIDE SEQUENCE [LARGE SCALE GENOMIC DNA]</scope>
    <source>
        <strain evidence="5 6">DSM 41654</strain>
    </source>
</reference>
<evidence type="ECO:0000256" key="2">
    <source>
        <dbReference type="ARBA" id="ARBA00022723"/>
    </source>
</evidence>
<keyword evidence="2" id="KW-0479">Metal-binding</keyword>
<evidence type="ECO:0000313" key="5">
    <source>
        <dbReference type="EMBL" id="MBB4924597.1"/>
    </source>
</evidence>
<dbReference type="Gene3D" id="3.40.50.1000">
    <property type="entry name" value="HAD superfamily/HAD-like"/>
    <property type="match status" value="1"/>
</dbReference>